<protein>
    <recommendedName>
        <fullName evidence="10">Beta-hexosaminidase</fullName>
        <ecNumber evidence="10">3.2.1.52</ecNumber>
    </recommendedName>
    <alternativeName>
        <fullName evidence="10">Beta-N-acetylhexosaminidase</fullName>
    </alternativeName>
    <alternativeName>
        <fullName evidence="10">N-acetyl-beta-glucosaminidase</fullName>
    </alternativeName>
</protein>
<sequence length="356" mass="38466">MANVMVMADVAGHTLDDSDVALLKSPEIGGMILFARNVDTPEQVRALTDSMRSINPNILIAVDQEGGRVARFRQGFSPLPAMGKLGKLYDEDPQTALARAYDCGYLMACEVLAVGVDFSFAPVLDIDGVSLVIGDRAFHADPEAIIALSRQFMAGMKAAGMATTGKHFPGHGSIAPDSHVADAIDDRSFDEIFDHDTQTFVQTLDQLDALMPAHVIFSQVDDKPAGFSKVWLGQIIRDQLGFDGLLFSDDLSMKAAHVAGDVDARVVAAIKAGCDMALVCNDRQGALMAIEAVKPLPEQPQHRFDRMKGNIPAWQGSLYDTCLQFDGWQAARARVQAAFFDTADTIDGIDPTNYTT</sequence>
<dbReference type="InterPro" id="IPR017853">
    <property type="entry name" value="GH"/>
</dbReference>
<dbReference type="PANTHER" id="PTHR30480:SF13">
    <property type="entry name" value="BETA-HEXOSAMINIDASE"/>
    <property type="match status" value="1"/>
</dbReference>
<keyword evidence="7 10" id="KW-0326">Glycosidase</keyword>
<dbReference type="Gene3D" id="3.20.20.300">
    <property type="entry name" value="Glycoside hydrolase, family 3, N-terminal domain"/>
    <property type="match status" value="1"/>
</dbReference>
<dbReference type="STRING" id="573983.B0681_07190"/>
<dbReference type="SUPFAM" id="SSF51445">
    <property type="entry name" value="(Trans)glycosidases"/>
    <property type="match status" value="1"/>
</dbReference>
<dbReference type="RefSeq" id="WP_078318066.1">
    <property type="nucleotide sequence ID" value="NZ_MUYV01000009.1"/>
</dbReference>
<keyword evidence="5 10" id="KW-0133">Cell shape</keyword>
<dbReference type="GO" id="GO:0008360">
    <property type="term" value="P:regulation of cell shape"/>
    <property type="evidence" value="ECO:0007669"/>
    <property type="project" value="UniProtKB-KW"/>
</dbReference>
<dbReference type="GO" id="GO:0005975">
    <property type="term" value="P:carbohydrate metabolic process"/>
    <property type="evidence" value="ECO:0007669"/>
    <property type="project" value="InterPro"/>
</dbReference>
<dbReference type="PROSITE" id="PS00775">
    <property type="entry name" value="GLYCOSYL_HYDROL_F3"/>
    <property type="match status" value="1"/>
</dbReference>
<evidence type="ECO:0000256" key="9">
    <source>
        <dbReference type="ARBA" id="ARBA00023316"/>
    </source>
</evidence>
<keyword evidence="8 10" id="KW-0131">Cell cycle</keyword>
<dbReference type="GO" id="GO:0009254">
    <property type="term" value="P:peptidoglycan turnover"/>
    <property type="evidence" value="ECO:0007669"/>
    <property type="project" value="UniProtKB-UniRule"/>
</dbReference>
<proteinExistence type="inferred from homology"/>
<evidence type="ECO:0000256" key="6">
    <source>
        <dbReference type="ARBA" id="ARBA00022984"/>
    </source>
</evidence>
<name>A0A1T0CQ35_9GAMM</name>
<evidence type="ECO:0000256" key="2">
    <source>
        <dbReference type="ARBA" id="ARBA00022490"/>
    </source>
</evidence>
<comment type="catalytic activity">
    <reaction evidence="1 10">
        <text>Hydrolysis of terminal non-reducing N-acetyl-D-hexosamine residues in N-acetyl-beta-D-hexosaminides.</text>
        <dbReference type="EC" id="3.2.1.52"/>
    </reaction>
</comment>
<dbReference type="InterPro" id="IPR019800">
    <property type="entry name" value="Glyco_hydro_3_AS"/>
</dbReference>
<dbReference type="GO" id="GO:0051301">
    <property type="term" value="P:cell division"/>
    <property type="evidence" value="ECO:0007669"/>
    <property type="project" value="UniProtKB-KW"/>
</dbReference>
<feature type="binding site" evidence="10">
    <location>
        <position position="63"/>
    </location>
    <ligand>
        <name>substrate</name>
    </ligand>
</feature>
<evidence type="ECO:0000313" key="12">
    <source>
        <dbReference type="EMBL" id="OOS24462.1"/>
    </source>
</evidence>
<feature type="domain" description="Glycoside hydrolase family 3 N-terminal" evidence="11">
    <location>
        <begin position="16"/>
        <end position="292"/>
    </location>
</feature>
<keyword evidence="6 10" id="KW-0573">Peptidoglycan synthesis</keyword>
<evidence type="ECO:0000256" key="1">
    <source>
        <dbReference type="ARBA" id="ARBA00001231"/>
    </source>
</evidence>
<dbReference type="Pfam" id="PF00933">
    <property type="entry name" value="Glyco_hydro_3"/>
    <property type="match status" value="1"/>
</dbReference>
<dbReference type="InterPro" id="IPR022956">
    <property type="entry name" value="Beta_hexosaminidase_bac"/>
</dbReference>
<dbReference type="EMBL" id="MUYV01000009">
    <property type="protein sequence ID" value="OOS24462.1"/>
    <property type="molecule type" value="Genomic_DNA"/>
</dbReference>
<dbReference type="UniPathway" id="UPA00544"/>
<dbReference type="GO" id="GO:0071555">
    <property type="term" value="P:cell wall organization"/>
    <property type="evidence" value="ECO:0007669"/>
    <property type="project" value="UniProtKB-KW"/>
</dbReference>
<keyword evidence="9 10" id="KW-0961">Cell wall biogenesis/degradation</keyword>
<feature type="site" description="Important for catalytic activity" evidence="10">
    <location>
        <position position="177"/>
    </location>
</feature>
<dbReference type="InterPro" id="IPR001764">
    <property type="entry name" value="Glyco_hydro_3_N"/>
</dbReference>
<comment type="function">
    <text evidence="10">Plays a role in peptidoglycan recycling by cleaving the terminal beta-1,4-linked N-acetylglucosamine (GlcNAc) from peptide-linked peptidoglycan fragments, giving rise to free GlcNAc, anhydro-N-acetylmuramic acid and anhydro-N-acetylmuramic acid-linked peptides.</text>
</comment>
<evidence type="ECO:0000259" key="11">
    <source>
        <dbReference type="Pfam" id="PF00933"/>
    </source>
</evidence>
<evidence type="ECO:0000256" key="8">
    <source>
        <dbReference type="ARBA" id="ARBA00023306"/>
    </source>
</evidence>
<organism evidence="12 13">
    <name type="scientific">Moraxella porci DSM 25326</name>
    <dbReference type="NCBI Taxonomy" id="573983"/>
    <lineage>
        <taxon>Bacteria</taxon>
        <taxon>Pseudomonadati</taxon>
        <taxon>Pseudomonadota</taxon>
        <taxon>Gammaproteobacteria</taxon>
        <taxon>Moraxellales</taxon>
        <taxon>Moraxellaceae</taxon>
        <taxon>Moraxella</taxon>
    </lineage>
</organism>
<evidence type="ECO:0000313" key="13">
    <source>
        <dbReference type="Proteomes" id="UP000190683"/>
    </source>
</evidence>
<dbReference type="Proteomes" id="UP000190683">
    <property type="component" value="Unassembled WGS sequence"/>
</dbReference>
<comment type="similarity">
    <text evidence="10">Belongs to the glycosyl hydrolase 3 family. NagZ subfamily.</text>
</comment>
<dbReference type="HAMAP" id="MF_00364">
    <property type="entry name" value="NagZ"/>
    <property type="match status" value="1"/>
</dbReference>
<dbReference type="PANTHER" id="PTHR30480">
    <property type="entry name" value="BETA-HEXOSAMINIDASE-RELATED"/>
    <property type="match status" value="1"/>
</dbReference>
<keyword evidence="3 10" id="KW-0132">Cell division</keyword>
<dbReference type="GO" id="GO:0009252">
    <property type="term" value="P:peptidoglycan biosynthetic process"/>
    <property type="evidence" value="ECO:0007669"/>
    <property type="project" value="UniProtKB-KW"/>
</dbReference>
<keyword evidence="2 10" id="KW-0963">Cytoplasm</keyword>
<dbReference type="NCBIfam" id="NF003740">
    <property type="entry name" value="PRK05337.1"/>
    <property type="match status" value="1"/>
</dbReference>
<evidence type="ECO:0000256" key="10">
    <source>
        <dbReference type="HAMAP-Rule" id="MF_00364"/>
    </source>
</evidence>
<evidence type="ECO:0000256" key="7">
    <source>
        <dbReference type="ARBA" id="ARBA00023295"/>
    </source>
</evidence>
<keyword evidence="4 10" id="KW-0378">Hydrolase</keyword>
<feature type="active site" description="Nucleophile" evidence="10">
    <location>
        <position position="249"/>
    </location>
</feature>
<comment type="pathway">
    <text evidence="10">Cell wall biogenesis; peptidoglycan recycling.</text>
</comment>
<dbReference type="InterPro" id="IPR036962">
    <property type="entry name" value="Glyco_hydro_3_N_sf"/>
</dbReference>
<feature type="binding site" evidence="10">
    <location>
        <position position="136"/>
    </location>
    <ligand>
        <name>substrate</name>
    </ligand>
</feature>
<evidence type="ECO:0000256" key="3">
    <source>
        <dbReference type="ARBA" id="ARBA00022618"/>
    </source>
</evidence>
<dbReference type="GO" id="GO:0004563">
    <property type="term" value="F:beta-N-acetylhexosaminidase activity"/>
    <property type="evidence" value="ECO:0007669"/>
    <property type="project" value="UniProtKB-UniRule"/>
</dbReference>
<gene>
    <name evidence="10" type="primary">nagZ</name>
    <name evidence="12" type="ORF">B0681_07190</name>
</gene>
<dbReference type="AlphaFoldDB" id="A0A1T0CQ35"/>
<comment type="caution">
    <text evidence="12">The sequence shown here is derived from an EMBL/GenBank/DDBJ whole genome shotgun (WGS) entry which is preliminary data.</text>
</comment>
<dbReference type="GO" id="GO:0005737">
    <property type="term" value="C:cytoplasm"/>
    <property type="evidence" value="ECO:0007669"/>
    <property type="project" value="UniProtKB-SubCell"/>
</dbReference>
<dbReference type="InterPro" id="IPR050226">
    <property type="entry name" value="NagZ_Beta-hexosaminidase"/>
</dbReference>
<keyword evidence="13" id="KW-1185">Reference proteome</keyword>
<feature type="active site" description="Proton donor/acceptor" evidence="10">
    <location>
        <position position="179"/>
    </location>
</feature>
<reference evidence="12 13" key="1">
    <citation type="submission" date="2017-02" db="EMBL/GenBank/DDBJ databases">
        <title>Draft genome sequence of Moraxella porci CCUG 54912T type strain.</title>
        <authorList>
            <person name="Salva-Serra F."/>
            <person name="Engstrom-Jakobsson H."/>
            <person name="Thorell K."/>
            <person name="Jaen-Luchoro D."/>
            <person name="Gonzales-Siles L."/>
            <person name="Karlsson R."/>
            <person name="Yazdan S."/>
            <person name="Boulund F."/>
            <person name="Johnning A."/>
            <person name="Engstrand L."/>
            <person name="Kristiansson E."/>
            <person name="Moore E."/>
        </authorList>
    </citation>
    <scope>NUCLEOTIDE SEQUENCE [LARGE SCALE GENOMIC DNA]</scope>
    <source>
        <strain evidence="12 13">CCUG 54912</strain>
    </source>
</reference>
<feature type="binding site" evidence="10">
    <location>
        <begin position="166"/>
        <end position="167"/>
    </location>
    <ligand>
        <name>substrate</name>
    </ligand>
</feature>
<evidence type="ECO:0000256" key="5">
    <source>
        <dbReference type="ARBA" id="ARBA00022960"/>
    </source>
</evidence>
<dbReference type="EC" id="3.2.1.52" evidence="10"/>
<accession>A0A1T0CQ35</accession>
<feature type="binding site" evidence="10">
    <location>
        <position position="71"/>
    </location>
    <ligand>
        <name>substrate</name>
    </ligand>
</feature>
<evidence type="ECO:0000256" key="4">
    <source>
        <dbReference type="ARBA" id="ARBA00022801"/>
    </source>
</evidence>
<comment type="subcellular location">
    <subcellularLocation>
        <location evidence="10">Cytoplasm</location>
    </subcellularLocation>
</comment>